<evidence type="ECO:0000259" key="1">
    <source>
        <dbReference type="PROSITE" id="PS51819"/>
    </source>
</evidence>
<dbReference type="Pfam" id="PF00903">
    <property type="entry name" value="Glyoxalase"/>
    <property type="match status" value="1"/>
</dbReference>
<dbReference type="Proteomes" id="UP000282311">
    <property type="component" value="Unassembled WGS sequence"/>
</dbReference>
<comment type="caution">
    <text evidence="2">The sequence shown here is derived from an EMBL/GenBank/DDBJ whole genome shotgun (WGS) entry which is preliminary data.</text>
</comment>
<dbReference type="InterPro" id="IPR029068">
    <property type="entry name" value="Glyas_Bleomycin-R_OHBP_Dase"/>
</dbReference>
<dbReference type="Gene3D" id="3.10.180.10">
    <property type="entry name" value="2,3-Dihydroxybiphenyl 1,2-Dioxygenase, domain 1"/>
    <property type="match status" value="1"/>
</dbReference>
<dbReference type="EMBL" id="RBAH01000041">
    <property type="protein sequence ID" value="RKN64602.1"/>
    <property type="molecule type" value="Genomic_DNA"/>
</dbReference>
<dbReference type="InterPro" id="IPR037523">
    <property type="entry name" value="VOC_core"/>
</dbReference>
<evidence type="ECO:0000313" key="2">
    <source>
        <dbReference type="EMBL" id="RKN64602.1"/>
    </source>
</evidence>
<keyword evidence="3" id="KW-1185">Reference proteome</keyword>
<dbReference type="OrthoDB" id="291991at2"/>
<accession>A0A3B0AW35</accession>
<gene>
    <name evidence="2" type="ORF">D7M11_33700</name>
</gene>
<dbReference type="CDD" id="cd06587">
    <property type="entry name" value="VOC"/>
    <property type="match status" value="1"/>
</dbReference>
<feature type="domain" description="VOC" evidence="1">
    <location>
        <begin position="8"/>
        <end position="123"/>
    </location>
</feature>
<reference evidence="2 3" key="1">
    <citation type="journal article" date="2007" name="Int. J. Syst. Evol. Microbiol.">
        <title>Paenibacillus ginsengarvi sp. nov., isolated from soil from ginseng cultivation.</title>
        <authorList>
            <person name="Yoon M.H."/>
            <person name="Ten L.N."/>
            <person name="Im W.T."/>
        </authorList>
    </citation>
    <scope>NUCLEOTIDE SEQUENCE [LARGE SCALE GENOMIC DNA]</scope>
    <source>
        <strain evidence="2 3">KCTC 13059</strain>
    </source>
</reference>
<proteinExistence type="predicted"/>
<dbReference type="RefSeq" id="WP_120751670.1">
    <property type="nucleotide sequence ID" value="NZ_RBAH01000041.1"/>
</dbReference>
<dbReference type="PROSITE" id="PS51819">
    <property type="entry name" value="VOC"/>
    <property type="match status" value="1"/>
</dbReference>
<dbReference type="AlphaFoldDB" id="A0A3B0AW35"/>
<protein>
    <submittedName>
        <fullName evidence="2">VOC family protein</fullName>
    </submittedName>
</protein>
<organism evidence="2 3">
    <name type="scientific">Paenibacillus ginsengarvi</name>
    <dbReference type="NCBI Taxonomy" id="400777"/>
    <lineage>
        <taxon>Bacteria</taxon>
        <taxon>Bacillati</taxon>
        <taxon>Bacillota</taxon>
        <taxon>Bacilli</taxon>
        <taxon>Bacillales</taxon>
        <taxon>Paenibacillaceae</taxon>
        <taxon>Paenibacillus</taxon>
    </lineage>
</organism>
<dbReference type="SUPFAM" id="SSF54593">
    <property type="entry name" value="Glyoxalase/Bleomycin resistance protein/Dihydroxybiphenyl dioxygenase"/>
    <property type="match status" value="1"/>
</dbReference>
<dbReference type="PANTHER" id="PTHR36503:SF3">
    <property type="entry name" value="BLR0126 PROTEIN"/>
    <property type="match status" value="1"/>
</dbReference>
<name>A0A3B0AW35_9BACL</name>
<evidence type="ECO:0000313" key="3">
    <source>
        <dbReference type="Proteomes" id="UP000282311"/>
    </source>
</evidence>
<sequence>MKKCLIEEIHFNDIPVSDLQRSLDWYHKYLGFEPGFKNDSMVVMKLQNGPVLVLNQSDSSARAVWSNEGVTRPIIGFTTNEIEQLHRELRDAGISATDIRDEGMGWFFEFVDPDGNMFSILKYNQV</sequence>
<dbReference type="InterPro" id="IPR004360">
    <property type="entry name" value="Glyas_Fos-R_dOase_dom"/>
</dbReference>
<dbReference type="PANTHER" id="PTHR36503">
    <property type="entry name" value="BLR2520 PROTEIN"/>
    <property type="match status" value="1"/>
</dbReference>